<name>D3F363_CONWI</name>
<protein>
    <recommendedName>
        <fullName evidence="1">NAD(P)-binding domain-containing protein</fullName>
    </recommendedName>
</protein>
<feature type="domain" description="NAD(P)-binding" evidence="1">
    <location>
        <begin position="13"/>
        <end position="77"/>
    </location>
</feature>
<dbReference type="Gene3D" id="3.40.50.720">
    <property type="entry name" value="NAD(P)-binding Rossmann-like Domain"/>
    <property type="match status" value="1"/>
</dbReference>
<dbReference type="Pfam" id="PF13460">
    <property type="entry name" value="NAD_binding_10"/>
    <property type="match status" value="1"/>
</dbReference>
<dbReference type="HOGENOM" id="CLU_1599904_0_0_11"/>
<dbReference type="SUPFAM" id="SSF51735">
    <property type="entry name" value="NAD(P)-binding Rossmann-fold domains"/>
    <property type="match status" value="1"/>
</dbReference>
<reference evidence="3" key="2">
    <citation type="submission" date="2010-01" db="EMBL/GenBank/DDBJ databases">
        <title>The complete genome of Conexibacter woesei DSM 14684.</title>
        <authorList>
            <consortium name="US DOE Joint Genome Institute (JGI-PGF)"/>
            <person name="Lucas S."/>
            <person name="Copeland A."/>
            <person name="Lapidus A."/>
            <person name="Glavina del Rio T."/>
            <person name="Dalin E."/>
            <person name="Tice H."/>
            <person name="Bruce D."/>
            <person name="Goodwin L."/>
            <person name="Pitluck S."/>
            <person name="Kyrpides N."/>
            <person name="Mavromatis K."/>
            <person name="Ivanova N."/>
            <person name="Mikhailova N."/>
            <person name="Chertkov O."/>
            <person name="Brettin T."/>
            <person name="Detter J.C."/>
            <person name="Han C."/>
            <person name="Larimer F."/>
            <person name="Land M."/>
            <person name="Hauser L."/>
            <person name="Markowitz V."/>
            <person name="Cheng J.-F."/>
            <person name="Hugenholtz P."/>
            <person name="Woyke T."/>
            <person name="Wu D."/>
            <person name="Pukall R."/>
            <person name="Steenblock K."/>
            <person name="Schneider S."/>
            <person name="Klenk H.-P."/>
            <person name="Eisen J.A."/>
        </authorList>
    </citation>
    <scope>NUCLEOTIDE SEQUENCE [LARGE SCALE GENOMIC DNA]</scope>
    <source>
        <strain evidence="3">DSM 14684 / CIP 108061 / JCM 11494 / NBRC 100937 / ID131577</strain>
    </source>
</reference>
<dbReference type="OrthoDB" id="5243824at2"/>
<dbReference type="Proteomes" id="UP000008229">
    <property type="component" value="Chromosome"/>
</dbReference>
<gene>
    <name evidence="2" type="ordered locus">Cwoe_1917</name>
</gene>
<organism evidence="2 3">
    <name type="scientific">Conexibacter woesei (strain DSM 14684 / CCUG 47730 / CIP 108061 / JCM 11494 / NBRC 100937 / ID131577)</name>
    <dbReference type="NCBI Taxonomy" id="469383"/>
    <lineage>
        <taxon>Bacteria</taxon>
        <taxon>Bacillati</taxon>
        <taxon>Actinomycetota</taxon>
        <taxon>Thermoleophilia</taxon>
        <taxon>Solirubrobacterales</taxon>
        <taxon>Conexibacteraceae</taxon>
        <taxon>Conexibacter</taxon>
    </lineage>
</organism>
<dbReference type="AlphaFoldDB" id="D3F363"/>
<evidence type="ECO:0000259" key="1">
    <source>
        <dbReference type="Pfam" id="PF13460"/>
    </source>
</evidence>
<reference evidence="2 3" key="1">
    <citation type="journal article" date="2010" name="Stand. Genomic Sci.">
        <title>Complete genome sequence of Conexibacter woesei type strain (ID131577).</title>
        <authorList>
            <person name="Pukall R."/>
            <person name="Lapidus A."/>
            <person name="Glavina Del Rio T."/>
            <person name="Copeland A."/>
            <person name="Tice H."/>
            <person name="Cheng J.-F."/>
            <person name="Lucas S."/>
            <person name="Chen F."/>
            <person name="Nolan M."/>
            <person name="Bruce D."/>
            <person name="Goodwin L."/>
            <person name="Pitluck S."/>
            <person name="Mavromatis K."/>
            <person name="Ivanova N."/>
            <person name="Ovchinnikova G."/>
            <person name="Pati A."/>
            <person name="Chen A."/>
            <person name="Palaniappan K."/>
            <person name="Land M."/>
            <person name="Hauser L."/>
            <person name="Chang Y.-J."/>
            <person name="Jeffries C.D."/>
            <person name="Chain P."/>
            <person name="Meincke L."/>
            <person name="Sims D."/>
            <person name="Brettin T."/>
            <person name="Detter J.C."/>
            <person name="Rohde M."/>
            <person name="Goeker M."/>
            <person name="Bristow J."/>
            <person name="Eisen J.A."/>
            <person name="Markowitz V."/>
            <person name="Kyrpides N.C."/>
            <person name="Klenk H.-P."/>
            <person name="Hugenholtz P."/>
        </authorList>
    </citation>
    <scope>NUCLEOTIDE SEQUENCE [LARGE SCALE GENOMIC DNA]</scope>
    <source>
        <strain evidence="3">DSM 14684 / CIP 108061 / JCM 11494 / NBRC 100937 / ID131577</strain>
    </source>
</reference>
<evidence type="ECO:0000313" key="3">
    <source>
        <dbReference type="Proteomes" id="UP000008229"/>
    </source>
</evidence>
<keyword evidence="3" id="KW-1185">Reference proteome</keyword>
<proteinExistence type="predicted"/>
<dbReference type="eggNOG" id="COG0702">
    <property type="taxonomic scope" value="Bacteria"/>
</dbReference>
<dbReference type="STRING" id="469383.Cwoe_1917"/>
<dbReference type="KEGG" id="cwo:Cwoe_1917"/>
<dbReference type="RefSeq" id="WP_012933394.1">
    <property type="nucleotide sequence ID" value="NC_013739.1"/>
</dbReference>
<sequence length="166" mass="17822">MARVLIVGCGCRGQALTRALRARGHAVRGTTRDERRRAAIEAAGAEVWIGDPDRIASISYALDGVTILCWLMGSASGPAEKLEALHGSRLSMLLERTIDTTVRGVLYEAAGSVEPSLLAGGAEQVRSACSYSEIPHALLEADPADHERWLVAALERVDELLSFTRV</sequence>
<accession>D3F363</accession>
<dbReference type="EMBL" id="CP001854">
    <property type="protein sequence ID" value="ADB50343.1"/>
    <property type="molecule type" value="Genomic_DNA"/>
</dbReference>
<dbReference type="InterPro" id="IPR016040">
    <property type="entry name" value="NAD(P)-bd_dom"/>
</dbReference>
<dbReference type="InterPro" id="IPR036291">
    <property type="entry name" value="NAD(P)-bd_dom_sf"/>
</dbReference>
<evidence type="ECO:0000313" key="2">
    <source>
        <dbReference type="EMBL" id="ADB50343.1"/>
    </source>
</evidence>